<reference evidence="1 2" key="1">
    <citation type="submission" date="2017-03" db="EMBL/GenBank/DDBJ databases">
        <title>Genome of the blue death feigning beetle - Asbolus verrucosus.</title>
        <authorList>
            <person name="Rider S.D."/>
        </authorList>
    </citation>
    <scope>NUCLEOTIDE SEQUENCE [LARGE SCALE GENOMIC DNA]</scope>
    <source>
        <strain evidence="1">Butters</strain>
        <tissue evidence="1">Head and leg muscle</tissue>
    </source>
</reference>
<dbReference type="AlphaFoldDB" id="A0A482VBD4"/>
<accession>A0A482VBD4</accession>
<gene>
    <name evidence="1" type="ORF">BDFB_014387</name>
</gene>
<dbReference type="Proteomes" id="UP000292052">
    <property type="component" value="Unassembled WGS sequence"/>
</dbReference>
<protein>
    <submittedName>
        <fullName evidence="1">Uncharacterized protein</fullName>
    </submittedName>
</protein>
<dbReference type="EMBL" id="QDEB01118802">
    <property type="protein sequence ID" value="RZB40441.1"/>
    <property type="molecule type" value="Genomic_DNA"/>
</dbReference>
<proteinExistence type="predicted"/>
<keyword evidence="2" id="KW-1185">Reference proteome</keyword>
<evidence type="ECO:0000313" key="1">
    <source>
        <dbReference type="EMBL" id="RZB40441.1"/>
    </source>
</evidence>
<organism evidence="1 2">
    <name type="scientific">Asbolus verrucosus</name>
    <name type="common">Desert ironclad beetle</name>
    <dbReference type="NCBI Taxonomy" id="1661398"/>
    <lineage>
        <taxon>Eukaryota</taxon>
        <taxon>Metazoa</taxon>
        <taxon>Ecdysozoa</taxon>
        <taxon>Arthropoda</taxon>
        <taxon>Hexapoda</taxon>
        <taxon>Insecta</taxon>
        <taxon>Pterygota</taxon>
        <taxon>Neoptera</taxon>
        <taxon>Endopterygota</taxon>
        <taxon>Coleoptera</taxon>
        <taxon>Polyphaga</taxon>
        <taxon>Cucujiformia</taxon>
        <taxon>Tenebrionidae</taxon>
        <taxon>Pimeliinae</taxon>
        <taxon>Asbolus</taxon>
    </lineage>
</organism>
<evidence type="ECO:0000313" key="2">
    <source>
        <dbReference type="Proteomes" id="UP000292052"/>
    </source>
</evidence>
<name>A0A482VBD4_ASBVE</name>
<comment type="caution">
    <text evidence="1">The sequence shown here is derived from an EMBL/GenBank/DDBJ whole genome shotgun (WGS) entry which is preliminary data.</text>
</comment>
<sequence length="27" mass="3214">MLQVKFFIKMTTLRCSKILNQLPISIF</sequence>